<evidence type="ECO:0000259" key="7">
    <source>
        <dbReference type="Pfam" id="PF00441"/>
    </source>
</evidence>
<dbReference type="CDD" id="cd01158">
    <property type="entry name" value="SCAD_SBCAD"/>
    <property type="match status" value="1"/>
</dbReference>
<evidence type="ECO:0000256" key="3">
    <source>
        <dbReference type="ARBA" id="ARBA00022630"/>
    </source>
</evidence>
<dbReference type="PANTHER" id="PTHR43884:SF12">
    <property type="entry name" value="ISOVALERYL-COA DEHYDROGENASE, MITOCHONDRIAL-RELATED"/>
    <property type="match status" value="1"/>
</dbReference>
<keyword evidence="4 6" id="KW-0274">FAD</keyword>
<dbReference type="GO" id="GO:0003995">
    <property type="term" value="F:acyl-CoA dehydrogenase activity"/>
    <property type="evidence" value="ECO:0007669"/>
    <property type="project" value="InterPro"/>
</dbReference>
<dbReference type="SUPFAM" id="SSF47203">
    <property type="entry name" value="Acyl-CoA dehydrogenase C-terminal domain-like"/>
    <property type="match status" value="1"/>
</dbReference>
<dbReference type="InterPro" id="IPR013786">
    <property type="entry name" value="AcylCoA_DH/ox_N"/>
</dbReference>
<sequence>MNFSLTEEQVMLRNMVKDFATKELEPKAAQIDASGEFPHETIRKLADLGLLSMTIPENYGGANFDFVSLAIAIEEISRGCGSTGVITAVHNTLCAWPIVNWGTEEQKAKYLPRMATGELLGAFGLTEANAGSDPASMETKAVLKGDRYILNGSKRFITNAGAARIFVVFAKTAPELGSKGVTAFIVERDFPGFSIGKHEDLLGLRATANGELIFEDCEVPKENVLGEVNGGFKIALGTIDVSRIDIGAQAVGIAQAAFEKALAYSKERKQFGKPICEFEMIQAKLAEMATKIQASRLLVYYAAAQKDMGKSRFSQEAAMAKLFAASTAVEVTREAIQILGGYGYTKEYPVERYYRDAKCMEIYEGTSEIQRIVIARNLLV</sequence>
<dbReference type="PANTHER" id="PTHR43884">
    <property type="entry name" value="ACYL-COA DEHYDROGENASE"/>
    <property type="match status" value="1"/>
</dbReference>
<dbReference type="Gene3D" id="1.10.540.10">
    <property type="entry name" value="Acyl-CoA dehydrogenase/oxidase, N-terminal domain"/>
    <property type="match status" value="1"/>
</dbReference>
<name>A0A7C1T0Q2_UNCW3</name>
<evidence type="ECO:0000256" key="4">
    <source>
        <dbReference type="ARBA" id="ARBA00022827"/>
    </source>
</evidence>
<dbReference type="PIRSF" id="PIRSF016578">
    <property type="entry name" value="HsaA"/>
    <property type="match status" value="1"/>
</dbReference>
<evidence type="ECO:0000256" key="2">
    <source>
        <dbReference type="ARBA" id="ARBA00009347"/>
    </source>
</evidence>
<proteinExistence type="inferred from homology"/>
<dbReference type="EMBL" id="DSLG01000002">
    <property type="protein sequence ID" value="HEA86811.1"/>
    <property type="molecule type" value="Genomic_DNA"/>
</dbReference>
<keyword evidence="3 6" id="KW-0285">Flavoprotein</keyword>
<dbReference type="AlphaFoldDB" id="A0A7C1T0Q2"/>
<comment type="similarity">
    <text evidence="2 6">Belongs to the acyl-CoA dehydrogenase family.</text>
</comment>
<dbReference type="Pfam" id="PF00441">
    <property type="entry name" value="Acyl-CoA_dh_1"/>
    <property type="match status" value="1"/>
</dbReference>
<evidence type="ECO:0000256" key="5">
    <source>
        <dbReference type="ARBA" id="ARBA00023002"/>
    </source>
</evidence>
<dbReference type="GO" id="GO:0050660">
    <property type="term" value="F:flavin adenine dinucleotide binding"/>
    <property type="evidence" value="ECO:0007669"/>
    <property type="project" value="InterPro"/>
</dbReference>
<dbReference type="InterPro" id="IPR046373">
    <property type="entry name" value="Acyl-CoA_Oxase/DH_mid-dom_sf"/>
</dbReference>
<reference evidence="10" key="1">
    <citation type="journal article" date="2020" name="mSystems">
        <title>Genome- and Community-Level Interaction Insights into Carbon Utilization and Element Cycling Functions of Hydrothermarchaeota in Hydrothermal Sediment.</title>
        <authorList>
            <person name="Zhou Z."/>
            <person name="Liu Y."/>
            <person name="Xu W."/>
            <person name="Pan J."/>
            <person name="Luo Z.H."/>
            <person name="Li M."/>
        </authorList>
    </citation>
    <scope>NUCLEOTIDE SEQUENCE [LARGE SCALE GENOMIC DNA]</scope>
    <source>
        <strain evidence="10">SpSt-265</strain>
    </source>
</reference>
<evidence type="ECO:0000256" key="6">
    <source>
        <dbReference type="RuleBase" id="RU362125"/>
    </source>
</evidence>
<dbReference type="Pfam" id="PF02770">
    <property type="entry name" value="Acyl-CoA_dh_M"/>
    <property type="match status" value="1"/>
</dbReference>
<dbReference type="PROSITE" id="PS00073">
    <property type="entry name" value="ACYL_COA_DH_2"/>
    <property type="match status" value="1"/>
</dbReference>
<dbReference type="FunFam" id="1.20.140.10:FF:000004">
    <property type="entry name" value="Acyl-CoA dehydrogenase FadE25"/>
    <property type="match status" value="1"/>
</dbReference>
<dbReference type="InterPro" id="IPR006089">
    <property type="entry name" value="Acyl-CoA_DH_CS"/>
</dbReference>
<dbReference type="InterPro" id="IPR037069">
    <property type="entry name" value="AcylCoA_DH/ox_N_sf"/>
</dbReference>
<keyword evidence="5 6" id="KW-0560">Oxidoreductase</keyword>
<comment type="cofactor">
    <cofactor evidence="1 6">
        <name>FAD</name>
        <dbReference type="ChEBI" id="CHEBI:57692"/>
    </cofactor>
</comment>
<dbReference type="Gene3D" id="2.40.110.10">
    <property type="entry name" value="Butyryl-CoA Dehydrogenase, subunit A, domain 2"/>
    <property type="match status" value="1"/>
</dbReference>
<dbReference type="FunFam" id="2.40.110.10:FF:000001">
    <property type="entry name" value="Acyl-CoA dehydrogenase, mitochondrial"/>
    <property type="match status" value="1"/>
</dbReference>
<protein>
    <submittedName>
        <fullName evidence="10">Acyl-CoA dehydrogenase</fullName>
    </submittedName>
</protein>
<evidence type="ECO:0000256" key="1">
    <source>
        <dbReference type="ARBA" id="ARBA00001974"/>
    </source>
</evidence>
<dbReference type="InterPro" id="IPR036250">
    <property type="entry name" value="AcylCo_DH-like_C"/>
</dbReference>
<evidence type="ECO:0000259" key="9">
    <source>
        <dbReference type="Pfam" id="PF02771"/>
    </source>
</evidence>
<gene>
    <name evidence="10" type="ORF">ENP94_02230</name>
</gene>
<dbReference type="Pfam" id="PF02771">
    <property type="entry name" value="Acyl-CoA_dh_N"/>
    <property type="match status" value="1"/>
</dbReference>
<dbReference type="PROSITE" id="PS00072">
    <property type="entry name" value="ACYL_COA_DH_1"/>
    <property type="match status" value="1"/>
</dbReference>
<evidence type="ECO:0000259" key="8">
    <source>
        <dbReference type="Pfam" id="PF02770"/>
    </source>
</evidence>
<dbReference type="Gene3D" id="1.20.140.10">
    <property type="entry name" value="Butyryl-CoA Dehydrogenase, subunit A, domain 3"/>
    <property type="match status" value="1"/>
</dbReference>
<dbReference type="SUPFAM" id="SSF56645">
    <property type="entry name" value="Acyl-CoA dehydrogenase NM domain-like"/>
    <property type="match status" value="1"/>
</dbReference>
<accession>A0A7C1T0Q2</accession>
<feature type="domain" description="Acyl-CoA dehydrogenase/oxidase N-terminal" evidence="9">
    <location>
        <begin position="6"/>
        <end position="118"/>
    </location>
</feature>
<dbReference type="InterPro" id="IPR006091">
    <property type="entry name" value="Acyl-CoA_Oxase/DH_mid-dom"/>
</dbReference>
<dbReference type="FunFam" id="1.10.540.10:FF:000002">
    <property type="entry name" value="Acyl-CoA dehydrogenase FadE19"/>
    <property type="match status" value="1"/>
</dbReference>
<feature type="domain" description="Acyl-CoA oxidase/dehydrogenase middle" evidence="8">
    <location>
        <begin position="122"/>
        <end position="217"/>
    </location>
</feature>
<feature type="domain" description="Acyl-CoA dehydrogenase/oxidase C-terminal" evidence="7">
    <location>
        <begin position="229"/>
        <end position="379"/>
    </location>
</feature>
<organism evidence="10">
    <name type="scientific">candidate division WOR-3 bacterium</name>
    <dbReference type="NCBI Taxonomy" id="2052148"/>
    <lineage>
        <taxon>Bacteria</taxon>
        <taxon>Bacteria division WOR-3</taxon>
    </lineage>
</organism>
<evidence type="ECO:0000313" key="10">
    <source>
        <dbReference type="EMBL" id="HEA86811.1"/>
    </source>
</evidence>
<dbReference type="InterPro" id="IPR009075">
    <property type="entry name" value="AcylCo_DH/oxidase_C"/>
</dbReference>
<comment type="caution">
    <text evidence="10">The sequence shown here is derived from an EMBL/GenBank/DDBJ whole genome shotgun (WGS) entry which is preliminary data.</text>
</comment>
<dbReference type="InterPro" id="IPR009100">
    <property type="entry name" value="AcylCoA_DH/oxidase_NM_dom_sf"/>
</dbReference>